<name>A0A8H7KD94_BIOOC</name>
<dbReference type="AlphaFoldDB" id="A0A8H7KD94"/>
<evidence type="ECO:0000313" key="2">
    <source>
        <dbReference type="Proteomes" id="UP000616885"/>
    </source>
</evidence>
<comment type="caution">
    <text evidence="1">The sequence shown here is derived from an EMBL/GenBank/DDBJ whole genome shotgun (WGS) entry which is preliminary data.</text>
</comment>
<dbReference type="Proteomes" id="UP000616885">
    <property type="component" value="Unassembled WGS sequence"/>
</dbReference>
<reference evidence="1" key="1">
    <citation type="submission" date="2020-10" db="EMBL/GenBank/DDBJ databases">
        <title>High-Quality Genome Resource of Clonostachys rosea strain S41 by Oxford Nanopore Long-Read Sequencing.</title>
        <authorList>
            <person name="Wang H."/>
        </authorList>
    </citation>
    <scope>NUCLEOTIDE SEQUENCE</scope>
    <source>
        <strain evidence="1">S41</strain>
    </source>
</reference>
<dbReference type="EMBL" id="JADCTT010000009">
    <property type="protein sequence ID" value="KAF9748029.1"/>
    <property type="molecule type" value="Genomic_DNA"/>
</dbReference>
<proteinExistence type="predicted"/>
<organism evidence="1 2">
    <name type="scientific">Bionectria ochroleuca</name>
    <name type="common">Gliocladium roseum</name>
    <dbReference type="NCBI Taxonomy" id="29856"/>
    <lineage>
        <taxon>Eukaryota</taxon>
        <taxon>Fungi</taxon>
        <taxon>Dikarya</taxon>
        <taxon>Ascomycota</taxon>
        <taxon>Pezizomycotina</taxon>
        <taxon>Sordariomycetes</taxon>
        <taxon>Hypocreomycetidae</taxon>
        <taxon>Hypocreales</taxon>
        <taxon>Bionectriaceae</taxon>
        <taxon>Clonostachys</taxon>
    </lineage>
</organism>
<protein>
    <submittedName>
        <fullName evidence="1">Uncharacterized protein</fullName>
    </submittedName>
</protein>
<sequence>MSTCRNNRKTGSFLLSISNRYKQEKTTMSPLYHIPSVVYIHSSTWANAAVTITIFLDRNVITLKPTIHVVNQTFTINSYIRYIYTYCIQLPWPYTIQYSSPLPLLK</sequence>
<evidence type="ECO:0000313" key="1">
    <source>
        <dbReference type="EMBL" id="KAF9748029.1"/>
    </source>
</evidence>
<accession>A0A8H7KD94</accession>
<gene>
    <name evidence="1" type="ORF">IM811_017534</name>
</gene>